<accession>A0ABQ7STN6</accession>
<keyword evidence="2" id="KW-1185">Reference proteome</keyword>
<dbReference type="Proteomes" id="UP000826234">
    <property type="component" value="Unassembled WGS sequence"/>
</dbReference>
<evidence type="ECO:0000313" key="2">
    <source>
        <dbReference type="Proteomes" id="UP000826234"/>
    </source>
</evidence>
<evidence type="ECO:0000313" key="1">
    <source>
        <dbReference type="EMBL" id="KAH0620786.1"/>
    </source>
</evidence>
<sequence>MKFFLSSKPISHLLLSRCYSFCKESMSLQVPVRPICNWRSLLNWLSHHTLVCVKNSAFLAVLVP</sequence>
<reference evidence="1 2" key="1">
    <citation type="journal article" date="2022" name="Gigascience">
        <title>A chromosome-level genome assembly and annotation of the desert horned lizard, Phrynosoma platyrhinos, provides insight into chromosomal rearrangements among reptiles.</title>
        <authorList>
            <person name="Koochekian N."/>
            <person name="Ascanio A."/>
            <person name="Farleigh K."/>
            <person name="Card D.C."/>
            <person name="Schield D.R."/>
            <person name="Castoe T.A."/>
            <person name="Jezkova T."/>
        </authorList>
    </citation>
    <scope>NUCLEOTIDE SEQUENCE [LARGE SCALE GENOMIC DNA]</scope>
    <source>
        <strain evidence="1">NK-2021</strain>
    </source>
</reference>
<protein>
    <submittedName>
        <fullName evidence="1">Uncharacterized protein</fullName>
    </submittedName>
</protein>
<dbReference type="EMBL" id="JAIPUX010003289">
    <property type="protein sequence ID" value="KAH0620786.1"/>
    <property type="molecule type" value="Genomic_DNA"/>
</dbReference>
<feature type="non-terminal residue" evidence="1">
    <location>
        <position position="64"/>
    </location>
</feature>
<proteinExistence type="predicted"/>
<gene>
    <name evidence="1" type="ORF">JD844_021558</name>
</gene>
<comment type="caution">
    <text evidence="1">The sequence shown here is derived from an EMBL/GenBank/DDBJ whole genome shotgun (WGS) entry which is preliminary data.</text>
</comment>
<organism evidence="1 2">
    <name type="scientific">Phrynosoma platyrhinos</name>
    <name type="common">Desert horned lizard</name>
    <dbReference type="NCBI Taxonomy" id="52577"/>
    <lineage>
        <taxon>Eukaryota</taxon>
        <taxon>Metazoa</taxon>
        <taxon>Chordata</taxon>
        <taxon>Craniata</taxon>
        <taxon>Vertebrata</taxon>
        <taxon>Euteleostomi</taxon>
        <taxon>Lepidosauria</taxon>
        <taxon>Squamata</taxon>
        <taxon>Bifurcata</taxon>
        <taxon>Unidentata</taxon>
        <taxon>Episquamata</taxon>
        <taxon>Toxicofera</taxon>
        <taxon>Iguania</taxon>
        <taxon>Phrynosomatidae</taxon>
        <taxon>Phrynosomatinae</taxon>
        <taxon>Phrynosoma</taxon>
    </lineage>
</organism>
<name>A0ABQ7STN6_PHRPL</name>